<evidence type="ECO:0000256" key="8">
    <source>
        <dbReference type="ARBA" id="ARBA00023136"/>
    </source>
</evidence>
<accession>A0A369W4S2</accession>
<reference evidence="11" key="1">
    <citation type="submission" date="2018-07" db="EMBL/GenBank/DDBJ databases">
        <authorList>
            <person name="Liu B.-T."/>
            <person name="Du Z."/>
        </authorList>
    </citation>
    <scope>NUCLEOTIDE SEQUENCE [LARGE SCALE GENOMIC DNA]</scope>
    <source>
        <strain evidence="11">XYN52</strain>
    </source>
</reference>
<evidence type="ECO:0000256" key="1">
    <source>
        <dbReference type="ARBA" id="ARBA00005417"/>
    </source>
</evidence>
<dbReference type="Pfam" id="PF00005">
    <property type="entry name" value="ABC_tran"/>
    <property type="match status" value="1"/>
</dbReference>
<evidence type="ECO:0000256" key="5">
    <source>
        <dbReference type="ARBA" id="ARBA00022741"/>
    </source>
</evidence>
<gene>
    <name evidence="10" type="ORF">DVH29_12585</name>
</gene>
<comment type="caution">
    <text evidence="10">The sequence shown here is derived from an EMBL/GenBank/DDBJ whole genome shotgun (WGS) entry which is preliminary data.</text>
</comment>
<evidence type="ECO:0000256" key="2">
    <source>
        <dbReference type="ARBA" id="ARBA00022448"/>
    </source>
</evidence>
<keyword evidence="6 10" id="KW-0067">ATP-binding</keyword>
<keyword evidence="8" id="KW-0472">Membrane</keyword>
<dbReference type="Proteomes" id="UP000253759">
    <property type="component" value="Unassembled WGS sequence"/>
</dbReference>
<evidence type="ECO:0000313" key="11">
    <source>
        <dbReference type="Proteomes" id="UP000253759"/>
    </source>
</evidence>
<proteinExistence type="inferred from homology"/>
<dbReference type="PANTHER" id="PTHR42781:SF1">
    <property type="entry name" value="THIAMINE IMPORT ATP-BINDING PROTEIN THIQ"/>
    <property type="match status" value="1"/>
</dbReference>
<keyword evidence="4" id="KW-0997">Cell inner membrane</keyword>
<keyword evidence="7" id="KW-1278">Translocase</keyword>
<evidence type="ECO:0000259" key="9">
    <source>
        <dbReference type="PROSITE" id="PS50893"/>
    </source>
</evidence>
<dbReference type="PROSITE" id="PS50893">
    <property type="entry name" value="ABC_TRANSPORTER_2"/>
    <property type="match status" value="1"/>
</dbReference>
<dbReference type="SUPFAM" id="SSF52540">
    <property type="entry name" value="P-loop containing nucleoside triphosphate hydrolases"/>
    <property type="match status" value="1"/>
</dbReference>
<dbReference type="EMBL" id="QQNH01000020">
    <property type="protein sequence ID" value="RDE08262.1"/>
    <property type="molecule type" value="Genomic_DNA"/>
</dbReference>
<keyword evidence="11" id="KW-1185">Reference proteome</keyword>
<dbReference type="PANTHER" id="PTHR42781">
    <property type="entry name" value="SPERMIDINE/PUTRESCINE IMPORT ATP-BINDING PROTEIN POTA"/>
    <property type="match status" value="1"/>
</dbReference>
<dbReference type="InterPro" id="IPR027417">
    <property type="entry name" value="P-loop_NTPase"/>
</dbReference>
<dbReference type="Gene3D" id="3.40.50.300">
    <property type="entry name" value="P-loop containing nucleotide triphosphate hydrolases"/>
    <property type="match status" value="1"/>
</dbReference>
<dbReference type="SMART" id="SM00382">
    <property type="entry name" value="AAA"/>
    <property type="match status" value="1"/>
</dbReference>
<evidence type="ECO:0000256" key="7">
    <source>
        <dbReference type="ARBA" id="ARBA00022967"/>
    </source>
</evidence>
<evidence type="ECO:0000256" key="3">
    <source>
        <dbReference type="ARBA" id="ARBA00022475"/>
    </source>
</evidence>
<evidence type="ECO:0000313" key="10">
    <source>
        <dbReference type="EMBL" id="RDE08262.1"/>
    </source>
</evidence>
<sequence length="243" mass="26300">MTPKPSRPCCSSSASPPLSAFPNCSKSSPMLEISGLAFRYPQGEMDFAFDLTVAPGECVSLEGASGSGKSTLFDLIAGFLTPQSGDIRLDERSILPLPPESRPVSILFQSDNVFEHLSAGANVALGLGNRVAPTDQRVRDALERMGLSGLANRRAANLSGGQRQRVALARTLLRNRPVLLLDEPFSGLDEETAGPIRETIARLIVEWGWHAILVSHQSSDIAALAQRHYRIKNGRTTEVTRPR</sequence>
<keyword evidence="5" id="KW-0547">Nucleotide-binding</keyword>
<dbReference type="InterPro" id="IPR050093">
    <property type="entry name" value="ABC_SmlMolc_Importer"/>
</dbReference>
<comment type="similarity">
    <text evidence="1">Belongs to the ABC transporter superfamily.</text>
</comment>
<dbReference type="PROSITE" id="PS00211">
    <property type="entry name" value="ABC_TRANSPORTER_1"/>
    <property type="match status" value="1"/>
</dbReference>
<evidence type="ECO:0000256" key="4">
    <source>
        <dbReference type="ARBA" id="ARBA00022519"/>
    </source>
</evidence>
<feature type="domain" description="ABC transporter" evidence="9">
    <location>
        <begin position="31"/>
        <end position="243"/>
    </location>
</feature>
<protein>
    <submittedName>
        <fullName evidence="10">ATP-binding cassette domain-containing protein</fullName>
    </submittedName>
</protein>
<dbReference type="GO" id="GO:0005524">
    <property type="term" value="F:ATP binding"/>
    <property type="evidence" value="ECO:0007669"/>
    <property type="project" value="UniProtKB-KW"/>
</dbReference>
<evidence type="ECO:0000256" key="6">
    <source>
        <dbReference type="ARBA" id="ARBA00022840"/>
    </source>
</evidence>
<dbReference type="AlphaFoldDB" id="A0A369W4S2"/>
<dbReference type="InterPro" id="IPR003593">
    <property type="entry name" value="AAA+_ATPase"/>
</dbReference>
<keyword evidence="2" id="KW-0813">Transport</keyword>
<organism evidence="10 11">
    <name type="scientific">Pelagibacterium lacus</name>
    <dbReference type="NCBI Taxonomy" id="2282655"/>
    <lineage>
        <taxon>Bacteria</taxon>
        <taxon>Pseudomonadati</taxon>
        <taxon>Pseudomonadota</taxon>
        <taxon>Alphaproteobacteria</taxon>
        <taxon>Hyphomicrobiales</taxon>
        <taxon>Devosiaceae</taxon>
        <taxon>Pelagibacterium</taxon>
    </lineage>
</organism>
<dbReference type="GO" id="GO:0016887">
    <property type="term" value="F:ATP hydrolysis activity"/>
    <property type="evidence" value="ECO:0007669"/>
    <property type="project" value="InterPro"/>
</dbReference>
<dbReference type="InterPro" id="IPR017871">
    <property type="entry name" value="ABC_transporter-like_CS"/>
</dbReference>
<keyword evidence="3" id="KW-1003">Cell membrane</keyword>
<name>A0A369W4S2_9HYPH</name>
<dbReference type="InterPro" id="IPR003439">
    <property type="entry name" value="ABC_transporter-like_ATP-bd"/>
</dbReference>